<evidence type="ECO:0000256" key="2">
    <source>
        <dbReference type="ARBA" id="ARBA00008880"/>
    </source>
</evidence>
<dbReference type="PANTHER" id="PTHR13605">
    <property type="entry name" value="ER MEMBRANE PROTEIN COMPLEX SUBUNIT 7"/>
    <property type="match status" value="1"/>
</dbReference>
<dbReference type="EMBL" id="JBJKFK010000219">
    <property type="protein sequence ID" value="KAL3318647.1"/>
    <property type="molecule type" value="Genomic_DNA"/>
</dbReference>
<feature type="region of interest" description="Disordered" evidence="7">
    <location>
        <begin position="227"/>
        <end position="266"/>
    </location>
</feature>
<reference evidence="10 11" key="1">
    <citation type="submission" date="2024-11" db="EMBL/GenBank/DDBJ databases">
        <title>Adaptive evolution of stress response genes in parasites aligns with host niche diversity.</title>
        <authorList>
            <person name="Hahn C."/>
            <person name="Resl P."/>
        </authorList>
    </citation>
    <scope>NUCLEOTIDE SEQUENCE [LARGE SCALE GENOMIC DNA]</scope>
    <source>
        <strain evidence="10">EGGRZ-B1_66</strain>
        <tissue evidence="10">Body</tissue>
    </source>
</reference>
<evidence type="ECO:0000256" key="3">
    <source>
        <dbReference type="ARBA" id="ARBA00022692"/>
    </source>
</evidence>
<evidence type="ECO:0000256" key="5">
    <source>
        <dbReference type="ARBA" id="ARBA00022989"/>
    </source>
</evidence>
<evidence type="ECO:0000256" key="8">
    <source>
        <dbReference type="SAM" id="Phobius"/>
    </source>
</evidence>
<comment type="subcellular location">
    <subcellularLocation>
        <location evidence="1">Membrane</location>
        <topology evidence="1">Single-pass membrane protein</topology>
    </subcellularLocation>
</comment>
<evidence type="ECO:0000256" key="6">
    <source>
        <dbReference type="ARBA" id="ARBA00023136"/>
    </source>
</evidence>
<dbReference type="PANTHER" id="PTHR13605:SF4">
    <property type="entry name" value="ER MEMBRANE PROTEIN COMPLEX SUBUNIT 7"/>
    <property type="match status" value="1"/>
</dbReference>
<evidence type="ECO:0000313" key="11">
    <source>
        <dbReference type="Proteomes" id="UP001626550"/>
    </source>
</evidence>
<dbReference type="AlphaFoldDB" id="A0ABD2QGI2"/>
<evidence type="ECO:0000313" key="10">
    <source>
        <dbReference type="EMBL" id="KAL3318647.1"/>
    </source>
</evidence>
<evidence type="ECO:0000256" key="4">
    <source>
        <dbReference type="ARBA" id="ARBA00022729"/>
    </source>
</evidence>
<feature type="transmembrane region" description="Helical" evidence="8">
    <location>
        <begin position="171"/>
        <end position="193"/>
    </location>
</feature>
<dbReference type="Pfam" id="PF09430">
    <property type="entry name" value="EMC7_beta-sandw"/>
    <property type="match status" value="1"/>
</dbReference>
<comment type="similarity">
    <text evidence="2">Belongs to the EMC7 family.</text>
</comment>
<dbReference type="InterPro" id="IPR039163">
    <property type="entry name" value="EMC7"/>
</dbReference>
<keyword evidence="3 8" id="KW-0812">Transmembrane</keyword>
<dbReference type="Proteomes" id="UP001626550">
    <property type="component" value="Unassembled WGS sequence"/>
</dbReference>
<evidence type="ECO:0000256" key="7">
    <source>
        <dbReference type="SAM" id="MobiDB-lite"/>
    </source>
</evidence>
<dbReference type="InterPro" id="IPR019008">
    <property type="entry name" value="Beta_sandwich_EMC7"/>
</dbReference>
<feature type="compositionally biased region" description="Low complexity" evidence="7">
    <location>
        <begin position="229"/>
        <end position="246"/>
    </location>
</feature>
<keyword evidence="6 8" id="KW-0472">Membrane</keyword>
<dbReference type="GO" id="GO:0016020">
    <property type="term" value="C:membrane"/>
    <property type="evidence" value="ECO:0007669"/>
    <property type="project" value="UniProtKB-SubCell"/>
</dbReference>
<sequence length="266" mass="29799">MEISIEDRSLFFTLNTARAKINRKIVSFYIIYERAVILLLSLGTCFGSNGATIEGQINVPSQELDPASWLAHTKVQIDGGIYQGLVYQNGSFFVRALPVGSSYLVEVLHPQYIFPPCRVDVNSKGKLRARQVNFLKPAEVIPLSHTPLVFNTMGKAQFFVPREQLRTLDMLMNPTILIMLVLFALVFILPRMIDTDDPEVQQMMSGSQNMPTSISDVMSSLLNPQAFDQRGTTRGSSNGGRSSQGNYNRVNPANPRDFADRRPVRR</sequence>
<evidence type="ECO:0000256" key="1">
    <source>
        <dbReference type="ARBA" id="ARBA00004167"/>
    </source>
</evidence>
<accession>A0ABD2QGI2</accession>
<keyword evidence="11" id="KW-1185">Reference proteome</keyword>
<comment type="caution">
    <text evidence="10">The sequence shown here is derived from an EMBL/GenBank/DDBJ whole genome shotgun (WGS) entry which is preliminary data.</text>
</comment>
<organism evidence="10 11">
    <name type="scientific">Cichlidogyrus casuarinus</name>
    <dbReference type="NCBI Taxonomy" id="1844966"/>
    <lineage>
        <taxon>Eukaryota</taxon>
        <taxon>Metazoa</taxon>
        <taxon>Spiralia</taxon>
        <taxon>Lophotrochozoa</taxon>
        <taxon>Platyhelminthes</taxon>
        <taxon>Monogenea</taxon>
        <taxon>Monopisthocotylea</taxon>
        <taxon>Dactylogyridea</taxon>
        <taxon>Ancyrocephalidae</taxon>
        <taxon>Cichlidogyrus</taxon>
    </lineage>
</organism>
<name>A0ABD2QGI2_9PLAT</name>
<proteinExistence type="inferred from homology"/>
<keyword evidence="4" id="KW-0732">Signal</keyword>
<protein>
    <submittedName>
        <fullName evidence="10">ER membrane protein complex subunit 7</fullName>
    </submittedName>
</protein>
<evidence type="ECO:0000259" key="9">
    <source>
        <dbReference type="Pfam" id="PF09430"/>
    </source>
</evidence>
<gene>
    <name evidence="10" type="primary">EMC7</name>
    <name evidence="10" type="ORF">Ciccas_002687</name>
</gene>
<feature type="compositionally biased region" description="Basic and acidic residues" evidence="7">
    <location>
        <begin position="257"/>
        <end position="266"/>
    </location>
</feature>
<keyword evidence="5 8" id="KW-1133">Transmembrane helix</keyword>
<feature type="domain" description="ER membrane protein complex subunit 7 beta-sandwich" evidence="9">
    <location>
        <begin position="66"/>
        <end position="178"/>
    </location>
</feature>